<dbReference type="CDD" id="cd20085">
    <property type="entry name" value="XPF_nuclease_Mms4"/>
    <property type="match status" value="1"/>
</dbReference>
<evidence type="ECO:0000256" key="9">
    <source>
        <dbReference type="ARBA" id="ARBA00022842"/>
    </source>
</evidence>
<dbReference type="Gene3D" id="3.40.50.10130">
    <property type="match status" value="1"/>
</dbReference>
<reference evidence="16 17" key="1">
    <citation type="journal article" date="2018" name="IMA Fungus">
        <title>IMA Genome-F 9: Draft genome sequence of Annulohypoxylon stygium, Aspergillus mulundensis, Berkeleyomyces basicola (syn. Thielaviopsis basicola), Ceratocystis smalleyi, two Cercospora beticola strains, Coleophoma cylindrospora, Fusarium fracticaudum, Phialophora cf. hyalina, and Morchella septimelata.</title>
        <authorList>
            <person name="Wingfield B.D."/>
            <person name="Bills G.F."/>
            <person name="Dong Y."/>
            <person name="Huang W."/>
            <person name="Nel W.J."/>
            <person name="Swalarsk-Parry B.S."/>
            <person name="Vaghefi N."/>
            <person name="Wilken P.M."/>
            <person name="An Z."/>
            <person name="de Beer Z.W."/>
            <person name="De Vos L."/>
            <person name="Chen L."/>
            <person name="Duong T.A."/>
            <person name="Gao Y."/>
            <person name="Hammerbacher A."/>
            <person name="Kikkert J.R."/>
            <person name="Li Y."/>
            <person name="Li H."/>
            <person name="Li K."/>
            <person name="Li Q."/>
            <person name="Liu X."/>
            <person name="Ma X."/>
            <person name="Naidoo K."/>
            <person name="Pethybridge S.J."/>
            <person name="Sun J."/>
            <person name="Steenkamp E.T."/>
            <person name="van der Nest M.A."/>
            <person name="van Wyk S."/>
            <person name="Wingfield M.J."/>
            <person name="Xiong C."/>
            <person name="Yue Q."/>
            <person name="Zhang X."/>
        </authorList>
    </citation>
    <scope>NUCLEOTIDE SEQUENCE [LARGE SCALE GENOMIC DNA]</scope>
    <source>
        <strain evidence="16 17">BP5796</strain>
    </source>
</reference>
<keyword evidence="13" id="KW-0469">Meiosis</keyword>
<evidence type="ECO:0000256" key="10">
    <source>
        <dbReference type="ARBA" id="ARBA00023172"/>
    </source>
</evidence>
<dbReference type="GO" id="GO:0008821">
    <property type="term" value="F:crossover junction DNA endonuclease activity"/>
    <property type="evidence" value="ECO:0007669"/>
    <property type="project" value="TreeGrafter"/>
</dbReference>
<dbReference type="SMART" id="SM00891">
    <property type="entry name" value="ERCC4"/>
    <property type="match status" value="1"/>
</dbReference>
<protein>
    <recommendedName>
        <fullName evidence="15">ERCC4 domain-containing protein</fullName>
    </recommendedName>
</protein>
<feature type="region of interest" description="Disordered" evidence="14">
    <location>
        <begin position="1"/>
        <end position="54"/>
    </location>
</feature>
<dbReference type="AlphaFoldDB" id="A0A3D8RE17"/>
<dbReference type="GO" id="GO:0031573">
    <property type="term" value="P:mitotic intra-S DNA damage checkpoint signaling"/>
    <property type="evidence" value="ECO:0007669"/>
    <property type="project" value="TreeGrafter"/>
</dbReference>
<dbReference type="Proteomes" id="UP000256328">
    <property type="component" value="Unassembled WGS sequence"/>
</dbReference>
<evidence type="ECO:0000256" key="7">
    <source>
        <dbReference type="ARBA" id="ARBA00022763"/>
    </source>
</evidence>
<evidence type="ECO:0000256" key="5">
    <source>
        <dbReference type="ARBA" id="ARBA00022723"/>
    </source>
</evidence>
<comment type="caution">
    <text evidence="16">The sequence shown here is derived from an EMBL/GenBank/DDBJ whole genome shotgun (WGS) entry which is preliminary data.</text>
</comment>
<feature type="compositionally biased region" description="Polar residues" evidence="14">
    <location>
        <begin position="38"/>
        <end position="53"/>
    </location>
</feature>
<dbReference type="GO" id="GO:0006302">
    <property type="term" value="P:double-strand break repair"/>
    <property type="evidence" value="ECO:0007669"/>
    <property type="project" value="TreeGrafter"/>
</dbReference>
<evidence type="ECO:0000256" key="8">
    <source>
        <dbReference type="ARBA" id="ARBA00022801"/>
    </source>
</evidence>
<dbReference type="Gene3D" id="1.10.150.670">
    <property type="entry name" value="Crossover junction endonuclease EME1, DNA-binding domain"/>
    <property type="match status" value="1"/>
</dbReference>
<evidence type="ECO:0000256" key="2">
    <source>
        <dbReference type="ARBA" id="ARBA00004123"/>
    </source>
</evidence>
<keyword evidence="10" id="KW-0233">DNA recombination</keyword>
<keyword evidence="12" id="KW-0539">Nucleus</keyword>
<feature type="domain" description="ERCC4" evidence="15">
    <location>
        <begin position="368"/>
        <end position="631"/>
    </location>
</feature>
<evidence type="ECO:0000256" key="13">
    <source>
        <dbReference type="ARBA" id="ARBA00023254"/>
    </source>
</evidence>
<dbReference type="GO" id="GO:0048476">
    <property type="term" value="C:Holliday junction resolvase complex"/>
    <property type="evidence" value="ECO:0007669"/>
    <property type="project" value="InterPro"/>
</dbReference>
<dbReference type="OrthoDB" id="343092at2759"/>
<keyword evidence="6" id="KW-0255">Endonuclease</keyword>
<dbReference type="InterPro" id="IPR033310">
    <property type="entry name" value="Mms4/EME1/EME2"/>
</dbReference>
<evidence type="ECO:0000256" key="1">
    <source>
        <dbReference type="ARBA" id="ARBA00001946"/>
    </source>
</evidence>
<feature type="compositionally biased region" description="Basic and acidic residues" evidence="14">
    <location>
        <begin position="309"/>
        <end position="330"/>
    </location>
</feature>
<dbReference type="InterPro" id="IPR006166">
    <property type="entry name" value="ERCC4_domain"/>
</dbReference>
<keyword evidence="7" id="KW-0227">DNA damage</keyword>
<dbReference type="InterPro" id="IPR042530">
    <property type="entry name" value="EME1/EME2_C"/>
</dbReference>
<keyword evidence="8" id="KW-0378">Hydrolase</keyword>
<dbReference type="GO" id="GO:0000712">
    <property type="term" value="P:resolution of meiotic recombination intermediates"/>
    <property type="evidence" value="ECO:0007669"/>
    <property type="project" value="TreeGrafter"/>
</dbReference>
<evidence type="ECO:0000256" key="6">
    <source>
        <dbReference type="ARBA" id="ARBA00022759"/>
    </source>
</evidence>
<keyword evidence="11" id="KW-0234">DNA repair</keyword>
<dbReference type="GO" id="GO:0031297">
    <property type="term" value="P:replication fork processing"/>
    <property type="evidence" value="ECO:0007669"/>
    <property type="project" value="TreeGrafter"/>
</dbReference>
<keyword evidence="17" id="KW-1185">Reference proteome</keyword>
<keyword evidence="5" id="KW-0479">Metal-binding</keyword>
<feature type="region of interest" description="Disordered" evidence="14">
    <location>
        <begin position="501"/>
        <end position="523"/>
    </location>
</feature>
<dbReference type="InterPro" id="IPR047521">
    <property type="entry name" value="XPF_nuclease_EME1_ascomycetes"/>
</dbReference>
<keyword evidence="4" id="KW-0540">Nuclease</keyword>
<evidence type="ECO:0000256" key="14">
    <source>
        <dbReference type="SAM" id="MobiDB-lite"/>
    </source>
</evidence>
<dbReference type="GO" id="GO:0046872">
    <property type="term" value="F:metal ion binding"/>
    <property type="evidence" value="ECO:0007669"/>
    <property type="project" value="UniProtKB-KW"/>
</dbReference>
<keyword evidence="9" id="KW-0460">Magnesium</keyword>
<evidence type="ECO:0000256" key="4">
    <source>
        <dbReference type="ARBA" id="ARBA00022722"/>
    </source>
</evidence>
<comment type="subcellular location">
    <subcellularLocation>
        <location evidence="2">Nucleus</location>
    </subcellularLocation>
</comment>
<dbReference type="PANTHER" id="PTHR21077:SF5">
    <property type="entry name" value="CROSSOVER JUNCTION ENDONUCLEASE MMS4"/>
    <property type="match status" value="1"/>
</dbReference>
<dbReference type="GO" id="GO:0003677">
    <property type="term" value="F:DNA binding"/>
    <property type="evidence" value="ECO:0007669"/>
    <property type="project" value="InterPro"/>
</dbReference>
<dbReference type="Pfam" id="PF02732">
    <property type="entry name" value="ERCC4"/>
    <property type="match status" value="1"/>
</dbReference>
<evidence type="ECO:0000256" key="12">
    <source>
        <dbReference type="ARBA" id="ARBA00023242"/>
    </source>
</evidence>
<evidence type="ECO:0000259" key="15">
    <source>
        <dbReference type="SMART" id="SM00891"/>
    </source>
</evidence>
<feature type="region of interest" description="Disordered" evidence="14">
    <location>
        <begin position="295"/>
        <end position="330"/>
    </location>
</feature>
<evidence type="ECO:0000256" key="11">
    <source>
        <dbReference type="ARBA" id="ARBA00023204"/>
    </source>
</evidence>
<accession>A0A3D8RE17</accession>
<organism evidence="16 17">
    <name type="scientific">Coleophoma crateriformis</name>
    <dbReference type="NCBI Taxonomy" id="565419"/>
    <lineage>
        <taxon>Eukaryota</taxon>
        <taxon>Fungi</taxon>
        <taxon>Dikarya</taxon>
        <taxon>Ascomycota</taxon>
        <taxon>Pezizomycotina</taxon>
        <taxon>Leotiomycetes</taxon>
        <taxon>Helotiales</taxon>
        <taxon>Dermateaceae</taxon>
        <taxon>Coleophoma</taxon>
    </lineage>
</organism>
<dbReference type="GO" id="GO:0005634">
    <property type="term" value="C:nucleus"/>
    <property type="evidence" value="ECO:0007669"/>
    <property type="project" value="UniProtKB-SubCell"/>
</dbReference>
<comment type="similarity">
    <text evidence="3">Belongs to the EME1/MMS4 family.</text>
</comment>
<evidence type="ECO:0000256" key="3">
    <source>
        <dbReference type="ARBA" id="ARBA00005313"/>
    </source>
</evidence>
<evidence type="ECO:0000313" key="16">
    <source>
        <dbReference type="EMBL" id="RDW72131.1"/>
    </source>
</evidence>
<sequence length="677" mass="75114">MPPIVIDLLSSPELPAQLPTRPPKSSHTAIASAGTKESAGTSKTPAYNSSELTNDGWLELSSDDLPSVARIKPSKPGSASESHVLPDDNLIPFLQMQAAILPKLGAAQKGDVEFTFLSDDFDSTINLTDDPFASSPDKKRNISPIHKLPLPKVPKTSLFQRSTSNAEPSFRTATTKAKGLSRSKTVSAVMESDPIVATSSPDPFADAAKRRREKVAQNTVSGLDLDSDNVFDLTQSPKSMGSNLSLAKDPKAKTFLDPFDIETSSDLELPDIQSIVPAPRLSGDNSRTALRKYNAEKAAEEKKKKKSKERTVSDRTKQGNKEEKAIAKEEEKKRKALERLEKAAKKERQKELAKANTLRTDKKISTPEMIVDLPSCMDIKLLSHTKAVLTPLNVEHTAWESSIPVVKWRRKVENTYNTVSDLWEPCPKHIRDEKHILYIMLAQEFVDLAAGEEGKDLDALALLLQTKFQGCKTIFLIEGLMAWERKNRGIKNKEFQQAVRSIGGEEETTQSQARKRTKKDPPKYVDEEMVEEALLRLQLIHKPLIHHTNTQLETAQWIMTFTQHISTIPYRQQKDSMDTTFSMESGQVKTGEDAADTFIKMLSEIRMLTPAVAHGIARSFPTVQQLVTGLQEGGPKALEDLRKVANKDGAVTDQRIGPALSKRVHAMFLGRDTDDVI</sequence>
<name>A0A3D8RE17_9HELO</name>
<dbReference type="PANTHER" id="PTHR21077">
    <property type="entry name" value="EME1 PROTEIN"/>
    <property type="match status" value="1"/>
</dbReference>
<evidence type="ECO:0000313" key="17">
    <source>
        <dbReference type="Proteomes" id="UP000256328"/>
    </source>
</evidence>
<gene>
    <name evidence="16" type="ORF">BP5796_08165</name>
</gene>
<dbReference type="FunFam" id="1.10.150.670:FF:000004">
    <property type="entry name" value="Crossover junction endonuclease EME1"/>
    <property type="match status" value="1"/>
</dbReference>
<comment type="cofactor">
    <cofactor evidence="1">
        <name>Mg(2+)</name>
        <dbReference type="ChEBI" id="CHEBI:18420"/>
    </cofactor>
</comment>
<dbReference type="EMBL" id="PDLN01000011">
    <property type="protein sequence ID" value="RDW72131.1"/>
    <property type="molecule type" value="Genomic_DNA"/>
</dbReference>
<proteinExistence type="inferred from homology"/>